<name>A0A1I0DFF3_9GAMM</name>
<accession>A0A1I0DFF3</accession>
<reference evidence="2" key="1">
    <citation type="submission" date="2016-10" db="EMBL/GenBank/DDBJ databases">
        <authorList>
            <person name="Varghese N."/>
            <person name="Submissions S."/>
        </authorList>
    </citation>
    <scope>NUCLEOTIDE SEQUENCE [LARGE SCALE GENOMIC DNA]</scope>
    <source>
        <strain evidence="2">CGMCC 1.6489</strain>
    </source>
</reference>
<dbReference type="Proteomes" id="UP000198762">
    <property type="component" value="Unassembled WGS sequence"/>
</dbReference>
<dbReference type="EMBL" id="FOHZ01000007">
    <property type="protein sequence ID" value="SET30497.1"/>
    <property type="molecule type" value="Genomic_DNA"/>
</dbReference>
<evidence type="ECO:0000313" key="1">
    <source>
        <dbReference type="EMBL" id="SET30497.1"/>
    </source>
</evidence>
<gene>
    <name evidence="1" type="ORF">SAMN04487962_1076</name>
</gene>
<keyword evidence="2" id="KW-1185">Reference proteome</keyword>
<proteinExistence type="predicted"/>
<evidence type="ECO:0000313" key="2">
    <source>
        <dbReference type="Proteomes" id="UP000198762"/>
    </source>
</evidence>
<protein>
    <submittedName>
        <fullName evidence="1">Uncharacterized protein</fullName>
    </submittedName>
</protein>
<sequence>MTVGVRSLQVTELGRIPVFLGKALSRNNKRKVCHQKPMSPAVYKG</sequence>
<dbReference type="AlphaFoldDB" id="A0A1I0DFF3"/>
<organism evidence="1 2">
    <name type="scientific">Marinobacter segnicrescens</name>
    <dbReference type="NCBI Taxonomy" id="430453"/>
    <lineage>
        <taxon>Bacteria</taxon>
        <taxon>Pseudomonadati</taxon>
        <taxon>Pseudomonadota</taxon>
        <taxon>Gammaproteobacteria</taxon>
        <taxon>Pseudomonadales</taxon>
        <taxon>Marinobacteraceae</taxon>
        <taxon>Marinobacter</taxon>
    </lineage>
</organism>